<dbReference type="GO" id="GO:0004252">
    <property type="term" value="F:serine-type endopeptidase activity"/>
    <property type="evidence" value="ECO:0007669"/>
    <property type="project" value="InterPro"/>
</dbReference>
<feature type="region of interest" description="Disordered" evidence="2">
    <location>
        <begin position="744"/>
        <end position="797"/>
    </location>
</feature>
<evidence type="ECO:0000256" key="1">
    <source>
        <dbReference type="ARBA" id="ARBA00023157"/>
    </source>
</evidence>
<feature type="compositionally biased region" description="Low complexity" evidence="2">
    <location>
        <begin position="275"/>
        <end position="306"/>
    </location>
</feature>
<feature type="compositionally biased region" description="Polar residues" evidence="2">
    <location>
        <begin position="446"/>
        <end position="458"/>
    </location>
</feature>
<reference evidence="4" key="2">
    <citation type="submission" date="2014-03" db="EMBL/GenBank/DDBJ databases">
        <title>The whipworm genome and dual-species transcriptomics of an intimate host-pathogen interaction.</title>
        <authorList>
            <person name="Foth B.J."/>
            <person name="Tsai I.J."/>
            <person name="Reid A.J."/>
            <person name="Bancroft A.J."/>
            <person name="Nichol S."/>
            <person name="Tracey A."/>
            <person name="Holroyd N."/>
            <person name="Cotton J.A."/>
            <person name="Stanley E.J."/>
            <person name="Zarowiecki M."/>
            <person name="Liu J.Z."/>
            <person name="Huckvale T."/>
            <person name="Cooper P.J."/>
            <person name="Grencis R.K."/>
            <person name="Berriman M."/>
        </authorList>
    </citation>
    <scope>NUCLEOTIDE SEQUENCE [LARGE SCALE GENOMIC DNA]</scope>
</reference>
<dbReference type="STRING" id="36087.A0A077ZI67"/>
<feature type="region of interest" description="Disordered" evidence="2">
    <location>
        <begin position="244"/>
        <end position="309"/>
    </location>
</feature>
<dbReference type="SUPFAM" id="SSF50494">
    <property type="entry name" value="Trypsin-like serine proteases"/>
    <property type="match status" value="2"/>
</dbReference>
<evidence type="ECO:0000259" key="3">
    <source>
        <dbReference type="Pfam" id="PF00089"/>
    </source>
</evidence>
<dbReference type="Proteomes" id="UP000030665">
    <property type="component" value="Unassembled WGS sequence"/>
</dbReference>
<sequence>MWSASPSLRIYAGSSLYSRIKRRGKKVKISSFNVYSVPWGNEKVRRGIALIKLEQPLVRKDGVVPICLAPRDELPPLHASCYVSHYDRSKHLVEEELVMVARKPRCLDADHKKKHTFRGICTMDEKRPNYLQLGAPITCIINGRAFQYGVYLNHISLEINSRANQMLGYYSELDIIHDVLFGKKVSTEPVKQERPHPAGVPVLPVQKPAKAFIDPAIVPVTIFNSNEQVSLSLSSSFESQKTETQANTYDSAGHVKPSSYVEPIQHVTVPAPVRTSGKSGSSSHASSEQTTGSLSTSSSFSAETNTRSADNEIHSASAEESFQSSETAKVLRVKVQSVKSPTVWGIEQPVKKPVLLPAVSSEETKERRPYIGNEIFPVPPSSASVGPITESSGMPNDINPFPMTVAPVTLKTKSKSSSSSSSASSGSKSGSVEHIAFPATKEETTTLHLPSSSEQTKPCSLPQPGPFPNTPSAPVVCASANNAKEQFDNTVFSPFPIPEYPSRSVESNHLPLIPPRLMRYDLSSKSVTDHEHVMVHTFTGTPSGPCGATVSEEAGFNRLSHAPNDNFNGSSSLSHIQGSHGAHVSGSMSSMSHISDGVQSSSFYGPSGAISTGVTSSGHVHGSSNVKYGGDSYSNHIEETNGVLNTGSVSSGHFHKNHYDEITSSNNVHGLSGVRSTEMSFSSNENNIMAGSVSSGHFHKNHYNEITSSNNVHGLSGVRSTEMSFSSNENNIMAVNEIYHGTSGMHSRETMSSGQSSRTSGTQIISSRSSENLQGSSGRHSGNFSPSNSALHGSHGAQSGGIATSGCKYNSVGNDFSSSSGGLPGASGVHIFDVSDTSAEEACTGTLYVESGKTYSDHVITAARCVWSKMSGKYAVYVGSLLPRQMTTDHIDKTLIHVERINTVPFYAEHADLKAMGMAVLKLRHKVKAIQGVQSFSLPHVSTGAYPSMQCFVSGVCEHGMPVRVQYQLLTPRECRSRLGQTFFPSLMYCGIGKKGILQYNDRLGIRCNLTAVMCFSLLARLWFVTFTESGHSLEFMITHPGLPKSTTLDTKKQTVLTKLLSS</sequence>
<feature type="compositionally biased region" description="Pro residues" evidence="2">
    <location>
        <begin position="461"/>
        <end position="471"/>
    </location>
</feature>
<reference evidence="4" key="1">
    <citation type="submission" date="2014-01" db="EMBL/GenBank/DDBJ databases">
        <authorList>
            <person name="Aslett M."/>
        </authorList>
    </citation>
    <scope>NUCLEOTIDE SEQUENCE</scope>
</reference>
<name>A0A077ZI67_TRITR</name>
<keyword evidence="1" id="KW-1015">Disulfide bond</keyword>
<evidence type="ECO:0000256" key="2">
    <source>
        <dbReference type="SAM" id="MobiDB-lite"/>
    </source>
</evidence>
<organism evidence="4 5">
    <name type="scientific">Trichuris trichiura</name>
    <name type="common">Whipworm</name>
    <name type="synonym">Trichocephalus trichiurus</name>
    <dbReference type="NCBI Taxonomy" id="36087"/>
    <lineage>
        <taxon>Eukaryota</taxon>
        <taxon>Metazoa</taxon>
        <taxon>Ecdysozoa</taxon>
        <taxon>Nematoda</taxon>
        <taxon>Enoplea</taxon>
        <taxon>Dorylaimia</taxon>
        <taxon>Trichinellida</taxon>
        <taxon>Trichuridae</taxon>
        <taxon>Trichuris</taxon>
    </lineage>
</organism>
<dbReference type="PANTHER" id="PTHR24250:SF27">
    <property type="entry name" value="ELASTASE 2 LIKE"/>
    <property type="match status" value="1"/>
</dbReference>
<dbReference type="AlphaFoldDB" id="A0A077ZI67"/>
<dbReference type="InterPro" id="IPR043504">
    <property type="entry name" value="Peptidase_S1_PA_chymotrypsin"/>
</dbReference>
<keyword evidence="5" id="KW-1185">Reference proteome</keyword>
<dbReference type="Gene3D" id="2.40.10.10">
    <property type="entry name" value="Trypsin-like serine proteases"/>
    <property type="match status" value="2"/>
</dbReference>
<feature type="region of interest" description="Disordered" evidence="2">
    <location>
        <begin position="567"/>
        <end position="596"/>
    </location>
</feature>
<dbReference type="OrthoDB" id="10458564at2759"/>
<feature type="domain" description="Peptidase S1" evidence="3">
    <location>
        <begin position="837"/>
        <end position="982"/>
    </location>
</feature>
<feature type="compositionally biased region" description="Low complexity" evidence="2">
    <location>
        <begin position="415"/>
        <end position="430"/>
    </location>
</feature>
<protein>
    <submittedName>
        <fullName evidence="4">Trypsin domain containing protein</fullName>
    </submittedName>
</protein>
<feature type="domain" description="Peptidase S1" evidence="3">
    <location>
        <begin position="21"/>
        <end position="122"/>
    </location>
</feature>
<dbReference type="PANTHER" id="PTHR24250">
    <property type="entry name" value="CHYMOTRYPSIN-RELATED"/>
    <property type="match status" value="1"/>
</dbReference>
<accession>A0A077ZI67</accession>
<dbReference type="EMBL" id="HG806881">
    <property type="protein sequence ID" value="CDW60092.1"/>
    <property type="molecule type" value="Genomic_DNA"/>
</dbReference>
<evidence type="ECO:0000313" key="4">
    <source>
        <dbReference type="EMBL" id="CDW60092.1"/>
    </source>
</evidence>
<dbReference type="InterPro" id="IPR009003">
    <property type="entry name" value="Peptidase_S1_PA"/>
</dbReference>
<feature type="compositionally biased region" description="Low complexity" evidence="2">
    <location>
        <begin position="752"/>
        <end position="763"/>
    </location>
</feature>
<proteinExistence type="predicted"/>
<gene>
    <name evidence="4" type="ORF">TTRE_0000844401</name>
</gene>
<feature type="region of interest" description="Disordered" evidence="2">
    <location>
        <begin position="410"/>
        <end position="472"/>
    </location>
</feature>
<dbReference type="InterPro" id="IPR001254">
    <property type="entry name" value="Trypsin_dom"/>
</dbReference>
<feature type="compositionally biased region" description="Polar residues" evidence="2">
    <location>
        <begin position="567"/>
        <end position="577"/>
    </location>
</feature>
<evidence type="ECO:0000313" key="5">
    <source>
        <dbReference type="Proteomes" id="UP000030665"/>
    </source>
</evidence>
<dbReference type="GO" id="GO:0006508">
    <property type="term" value="P:proteolysis"/>
    <property type="evidence" value="ECO:0007669"/>
    <property type="project" value="InterPro"/>
</dbReference>
<dbReference type="Pfam" id="PF00089">
    <property type="entry name" value="Trypsin"/>
    <property type="match status" value="2"/>
</dbReference>
<feature type="compositionally biased region" description="Low complexity" evidence="2">
    <location>
        <begin position="578"/>
        <end position="595"/>
    </location>
</feature>
<feature type="compositionally biased region" description="Polar residues" evidence="2">
    <location>
        <begin position="764"/>
        <end position="791"/>
    </location>
</feature>